<evidence type="ECO:0008006" key="3">
    <source>
        <dbReference type="Google" id="ProtNLM"/>
    </source>
</evidence>
<accession>A0ABT3QL89</accession>
<name>A0ABT3QL89_9HYPH</name>
<sequence>MASLANLVDQWISVNGAPRRFEPQVRCSFYYARDYLGEFGIRLHLHDGQCKMLEGGRWKRLRWPQVLKLVDEKRVSQGLQPFQAVRQ</sequence>
<evidence type="ECO:0000313" key="1">
    <source>
        <dbReference type="EMBL" id="MCX2696374.1"/>
    </source>
</evidence>
<dbReference type="EMBL" id="JAPHAV010000001">
    <property type="protein sequence ID" value="MCX2696374.1"/>
    <property type="molecule type" value="Genomic_DNA"/>
</dbReference>
<keyword evidence="2" id="KW-1185">Reference proteome</keyword>
<reference evidence="1 2" key="1">
    <citation type="submission" date="2022-11" db="EMBL/GenBank/DDBJ databases">
        <title>Brucella sp. YY2X, whole genome shotgun sequencing project.</title>
        <authorList>
            <person name="Yang Y."/>
        </authorList>
    </citation>
    <scope>NUCLEOTIDE SEQUENCE [LARGE SCALE GENOMIC DNA]</scope>
    <source>
        <strain evidence="1 2">YY2X</strain>
    </source>
</reference>
<protein>
    <recommendedName>
        <fullName evidence="3">Transposase</fullName>
    </recommendedName>
</protein>
<dbReference type="Proteomes" id="UP001301216">
    <property type="component" value="Unassembled WGS sequence"/>
</dbReference>
<gene>
    <name evidence="1" type="ORF">OPR82_06230</name>
</gene>
<proteinExistence type="predicted"/>
<dbReference type="RefSeq" id="WP_265983683.1">
    <property type="nucleotide sequence ID" value="NZ_JAPHAV010000001.1"/>
</dbReference>
<comment type="caution">
    <text evidence="1">The sequence shown here is derived from an EMBL/GenBank/DDBJ whole genome shotgun (WGS) entry which is preliminary data.</text>
</comment>
<evidence type="ECO:0000313" key="2">
    <source>
        <dbReference type="Proteomes" id="UP001301216"/>
    </source>
</evidence>
<organism evidence="1 2">
    <name type="scientific">Ochrobactrum chromiisoli</name>
    <dbReference type="NCBI Taxonomy" id="2993941"/>
    <lineage>
        <taxon>Bacteria</taxon>
        <taxon>Pseudomonadati</taxon>
        <taxon>Pseudomonadota</taxon>
        <taxon>Alphaproteobacteria</taxon>
        <taxon>Hyphomicrobiales</taxon>
        <taxon>Brucellaceae</taxon>
        <taxon>Brucella/Ochrobactrum group</taxon>
        <taxon>Ochrobactrum</taxon>
    </lineage>
</organism>